<dbReference type="AlphaFoldDB" id="A0A915K3V5"/>
<organism evidence="1 2">
    <name type="scientific">Romanomermis culicivorax</name>
    <name type="common">Nematode worm</name>
    <dbReference type="NCBI Taxonomy" id="13658"/>
    <lineage>
        <taxon>Eukaryota</taxon>
        <taxon>Metazoa</taxon>
        <taxon>Ecdysozoa</taxon>
        <taxon>Nematoda</taxon>
        <taxon>Enoplea</taxon>
        <taxon>Dorylaimia</taxon>
        <taxon>Mermithida</taxon>
        <taxon>Mermithoidea</taxon>
        <taxon>Mermithidae</taxon>
        <taxon>Romanomermis</taxon>
    </lineage>
</organism>
<dbReference type="Proteomes" id="UP000887565">
    <property type="component" value="Unplaced"/>
</dbReference>
<proteinExistence type="predicted"/>
<protein>
    <submittedName>
        <fullName evidence="2">Uncharacterized protein</fullName>
    </submittedName>
</protein>
<name>A0A915K3V5_ROMCU</name>
<dbReference type="WBParaSite" id="nRc.2.0.1.t33386-RA">
    <property type="protein sequence ID" value="nRc.2.0.1.t33386-RA"/>
    <property type="gene ID" value="nRc.2.0.1.g33386"/>
</dbReference>
<keyword evidence="1" id="KW-1185">Reference proteome</keyword>
<evidence type="ECO:0000313" key="2">
    <source>
        <dbReference type="WBParaSite" id="nRc.2.0.1.t33386-RA"/>
    </source>
</evidence>
<accession>A0A915K3V5</accession>
<reference evidence="2" key="1">
    <citation type="submission" date="2022-11" db="UniProtKB">
        <authorList>
            <consortium name="WormBaseParasite"/>
        </authorList>
    </citation>
    <scope>IDENTIFICATION</scope>
</reference>
<evidence type="ECO:0000313" key="1">
    <source>
        <dbReference type="Proteomes" id="UP000887565"/>
    </source>
</evidence>
<sequence>MDKGPLAQFQLIKLVVFQSSQQKNCDHSLSCEKAFVGEEGSTCPGPALDFLSQKTPKNQGLPLYPPQNFGDAHVRLENCNTKETRLKKQLNDQTMSC</sequence>